<dbReference type="CDD" id="cd07199">
    <property type="entry name" value="Pat17_PNPLA8_PNPLA9_like"/>
    <property type="match status" value="1"/>
</dbReference>
<evidence type="ECO:0000313" key="7">
    <source>
        <dbReference type="EMBL" id="KAK4218924.1"/>
    </source>
</evidence>
<dbReference type="Gene3D" id="3.40.50.300">
    <property type="entry name" value="P-loop containing nucleotide triphosphate hydrolases"/>
    <property type="match status" value="1"/>
</dbReference>
<gene>
    <name evidence="7" type="ORF">QBC37DRAFT_164801</name>
</gene>
<feature type="short sequence motif" description="DGA/G" evidence="4">
    <location>
        <begin position="1039"/>
        <end position="1041"/>
    </location>
</feature>
<feature type="active site" description="Proton acceptor" evidence="4">
    <location>
        <position position="1039"/>
    </location>
</feature>
<dbReference type="PANTHER" id="PTHR24185:SF1">
    <property type="entry name" value="CALCIUM-INDEPENDENT PHOSPHOLIPASE A2-GAMMA"/>
    <property type="match status" value="1"/>
</dbReference>
<keyword evidence="1 4" id="KW-0378">Hydrolase</keyword>
<keyword evidence="2 4" id="KW-0442">Lipid degradation</keyword>
<dbReference type="SUPFAM" id="SSF52151">
    <property type="entry name" value="FabD/lysophospholipase-like"/>
    <property type="match status" value="1"/>
</dbReference>
<dbReference type="EMBL" id="MU858050">
    <property type="protein sequence ID" value="KAK4218924.1"/>
    <property type="molecule type" value="Genomic_DNA"/>
</dbReference>
<reference evidence="7" key="1">
    <citation type="journal article" date="2023" name="Mol. Phylogenet. Evol.">
        <title>Genome-scale phylogeny and comparative genomics of the fungal order Sordariales.</title>
        <authorList>
            <person name="Hensen N."/>
            <person name="Bonometti L."/>
            <person name="Westerberg I."/>
            <person name="Brannstrom I.O."/>
            <person name="Guillou S."/>
            <person name="Cros-Aarteil S."/>
            <person name="Calhoun S."/>
            <person name="Haridas S."/>
            <person name="Kuo A."/>
            <person name="Mondo S."/>
            <person name="Pangilinan J."/>
            <person name="Riley R."/>
            <person name="LaButti K."/>
            <person name="Andreopoulos B."/>
            <person name="Lipzen A."/>
            <person name="Chen C."/>
            <person name="Yan M."/>
            <person name="Daum C."/>
            <person name="Ng V."/>
            <person name="Clum A."/>
            <person name="Steindorff A."/>
            <person name="Ohm R.A."/>
            <person name="Martin F."/>
            <person name="Silar P."/>
            <person name="Natvig D.O."/>
            <person name="Lalanne C."/>
            <person name="Gautier V."/>
            <person name="Ament-Velasquez S.L."/>
            <person name="Kruys A."/>
            <person name="Hutchinson M.I."/>
            <person name="Powell A.J."/>
            <person name="Barry K."/>
            <person name="Miller A.N."/>
            <person name="Grigoriev I.V."/>
            <person name="Debuchy R."/>
            <person name="Gladieux P."/>
            <person name="Hiltunen Thoren M."/>
            <person name="Johannesson H."/>
        </authorList>
    </citation>
    <scope>NUCLEOTIDE SEQUENCE</scope>
    <source>
        <strain evidence="7">PSN293</strain>
    </source>
</reference>
<reference evidence="7" key="2">
    <citation type="submission" date="2023-05" db="EMBL/GenBank/DDBJ databases">
        <authorList>
            <consortium name="Lawrence Berkeley National Laboratory"/>
            <person name="Steindorff A."/>
            <person name="Hensen N."/>
            <person name="Bonometti L."/>
            <person name="Westerberg I."/>
            <person name="Brannstrom I.O."/>
            <person name="Guillou S."/>
            <person name="Cros-Aarteil S."/>
            <person name="Calhoun S."/>
            <person name="Haridas S."/>
            <person name="Kuo A."/>
            <person name="Mondo S."/>
            <person name="Pangilinan J."/>
            <person name="Riley R."/>
            <person name="Labutti K."/>
            <person name="Andreopoulos B."/>
            <person name="Lipzen A."/>
            <person name="Chen C."/>
            <person name="Yanf M."/>
            <person name="Daum C."/>
            <person name="Ng V."/>
            <person name="Clum A."/>
            <person name="Ohm R."/>
            <person name="Martin F."/>
            <person name="Silar P."/>
            <person name="Natvig D."/>
            <person name="Lalanne C."/>
            <person name="Gautier V."/>
            <person name="Ament-Velasquez S.L."/>
            <person name="Kruys A."/>
            <person name="Hutchinson M.I."/>
            <person name="Powell A.J."/>
            <person name="Barry K."/>
            <person name="Miller A.N."/>
            <person name="Grigoriev I.V."/>
            <person name="Debuchy R."/>
            <person name="Gladieux P."/>
            <person name="Thoren M.H."/>
            <person name="Johannesson H."/>
        </authorList>
    </citation>
    <scope>NUCLEOTIDE SEQUENCE</scope>
    <source>
        <strain evidence="7">PSN293</strain>
    </source>
</reference>
<dbReference type="GO" id="GO:0016020">
    <property type="term" value="C:membrane"/>
    <property type="evidence" value="ECO:0007669"/>
    <property type="project" value="TreeGrafter"/>
</dbReference>
<dbReference type="PANTHER" id="PTHR24185">
    <property type="entry name" value="CALCIUM-INDEPENDENT PHOSPHOLIPASE A2-GAMMA"/>
    <property type="match status" value="1"/>
</dbReference>
<dbReference type="GO" id="GO:0046486">
    <property type="term" value="P:glycerolipid metabolic process"/>
    <property type="evidence" value="ECO:0007669"/>
    <property type="project" value="UniProtKB-ARBA"/>
</dbReference>
<evidence type="ECO:0000256" key="1">
    <source>
        <dbReference type="ARBA" id="ARBA00022801"/>
    </source>
</evidence>
<dbReference type="PROSITE" id="PS51635">
    <property type="entry name" value="PNPLA"/>
    <property type="match status" value="1"/>
</dbReference>
<feature type="region of interest" description="Disordered" evidence="5">
    <location>
        <begin position="1"/>
        <end position="22"/>
    </location>
</feature>
<evidence type="ECO:0000256" key="4">
    <source>
        <dbReference type="PROSITE-ProRule" id="PRU01161"/>
    </source>
</evidence>
<protein>
    <recommendedName>
        <fullName evidence="6">PNPLA domain-containing protein</fullName>
    </recommendedName>
</protein>
<feature type="short sequence motif" description="GXGXXG" evidence="4">
    <location>
        <begin position="839"/>
        <end position="844"/>
    </location>
</feature>
<proteinExistence type="predicted"/>
<dbReference type="InterPro" id="IPR016035">
    <property type="entry name" value="Acyl_Trfase/lysoPLipase"/>
</dbReference>
<dbReference type="Gene3D" id="3.40.1090.10">
    <property type="entry name" value="Cytosolic phospholipase A2 catalytic domain"/>
    <property type="match status" value="1"/>
</dbReference>
<evidence type="ECO:0000313" key="8">
    <source>
        <dbReference type="Proteomes" id="UP001301769"/>
    </source>
</evidence>
<name>A0AAN6YGX0_9PEZI</name>
<evidence type="ECO:0000256" key="3">
    <source>
        <dbReference type="ARBA" id="ARBA00023098"/>
    </source>
</evidence>
<keyword evidence="8" id="KW-1185">Reference proteome</keyword>
<feature type="region of interest" description="Disordered" evidence="5">
    <location>
        <begin position="308"/>
        <end position="340"/>
    </location>
</feature>
<evidence type="ECO:0000256" key="2">
    <source>
        <dbReference type="ARBA" id="ARBA00022963"/>
    </source>
</evidence>
<feature type="domain" description="PNPLA" evidence="6">
    <location>
        <begin position="835"/>
        <end position="1052"/>
    </location>
</feature>
<dbReference type="Pfam" id="PF01734">
    <property type="entry name" value="Patatin"/>
    <property type="match status" value="1"/>
</dbReference>
<feature type="active site" description="Nucleophile" evidence="4">
    <location>
        <position position="875"/>
    </location>
</feature>
<accession>A0AAN6YGX0</accession>
<evidence type="ECO:0000256" key="5">
    <source>
        <dbReference type="SAM" id="MobiDB-lite"/>
    </source>
</evidence>
<dbReference type="SUPFAM" id="SSF52540">
    <property type="entry name" value="P-loop containing nucleoside triphosphate hydrolases"/>
    <property type="match status" value="1"/>
</dbReference>
<sequence length="1317" mass="148204">MLQVQVGQGPDAERASSSTYEDEVEVEFREMVIVDPAESEDGFATEPIQVVMPSPNPETNEFVASQDFMDSWPRPRSDFILEQAHKAKVKIYCRVCNQRHTGLGGYVFCGGCGASHIPAHRQCLARSPDHNPNTALGANSIFGEPCQEVDFEDFIYTTWLLDSRLLDQDKESLHIDDLWSTWFGVPHDQEGPLPQLHIYPRLQLLMSGESNEKPARQYPSLVSFVGDTGSGKSTLIRAIIRMLEPQAHKRYRAPVPGTATDEFDSTSSDVHLFSDPGTLYKESPLMFVDCEGFSGTDNPVARRILSEASRRESSAPLRDNVLRSATASRPTKDLLSEHANTTSHRVDLRWGQVNIPVQTQPPALGGRKPVGQVDPETRKIVVRNLYPRLLYAFSDVVCFVTTNSRAAQTILEEMFKWAKDGHEKTLNQRVRPGLVIVLNKLAQDSQENLSTVDGATKKLLDSFQRSARFVELQKKWKARGRNITSAKDLIYCYYHSFRVIAIPQHTRTSPVTAQRISTQIKVLYGEIKAMSGRIRAKRRSLNMDLDVASLNAYLLTSVNSLALDYNNALDFHRLSDGDSALPRRFSEHLLQLMKNMVKLRGLDLTDEVGGEAKLITAIIPYIASCIVAQVVVTSDKDAAEEIQKQRDFLVDEARRGLEYFRDRYWRCESKDSTGKRRCKNYLDGHDKGHQFDLAIHNPDSLHARDARVSEENLEVGMYKSSYEPDSYTESLWGEISTLRSRGHAMDKLASTALISGVTQITGQRTCLACLSNTPTNMLPCRPKQHGICNDCIRRYSGSRRHHSVIEISECPLGCQLEKKPWTIRVKPKTAGARILVLDGGGIRGIVELAILNEIEKTIGLGIKIQDLFDLVVGTSTGGIVGLGVFEKRWTLSNADSRFRSLAASAFSLRKALRVPIFAKLAEPFCDHKYTNEGIESALKDSFGNGYLFGQSSSSAVYGDIVKVGVVTCQEGRRQPCLIANYSRNPIQRSKDGKDGYDWLQREDDQSKDFKTWQAARATSAAQTLFKPYEHQATNRTYVDGATIRNNPVRLAYDEHKRIWPSSSTTNPDIILSVGTGIHVDRDGRVKNSRSEKLESIKRVLPSGLRKKVETGLDMVEATLDCHREWVDFKEATQGRLRQNCHRLDIGLIDKPPHLDAVGRIPDLHWDCRQYLSRESYFATGQRASINYMDSQYSSAHEHIKVVARRLLAALFYLEHILPPSMKGDQYRSVIHCRLTPQTEGAVSLLALKPQFRLREVVVGSETEKINDVEFVNSEVNFDEKTLSAPVQFIVSDGRFNRFLEVRYQGRRESKWEPVGGF</sequence>
<dbReference type="GO" id="GO:0016042">
    <property type="term" value="P:lipid catabolic process"/>
    <property type="evidence" value="ECO:0007669"/>
    <property type="project" value="UniProtKB-UniRule"/>
</dbReference>
<keyword evidence="3 4" id="KW-0443">Lipid metabolism</keyword>
<comment type="caution">
    <text evidence="7">The sequence shown here is derived from an EMBL/GenBank/DDBJ whole genome shotgun (WGS) entry which is preliminary data.</text>
</comment>
<dbReference type="InterPro" id="IPR027417">
    <property type="entry name" value="P-loop_NTPase"/>
</dbReference>
<feature type="short sequence motif" description="GXSXG" evidence="4">
    <location>
        <begin position="873"/>
        <end position="877"/>
    </location>
</feature>
<dbReference type="GO" id="GO:0047499">
    <property type="term" value="F:calcium-independent phospholipase A2 activity"/>
    <property type="evidence" value="ECO:0007669"/>
    <property type="project" value="TreeGrafter"/>
</dbReference>
<dbReference type="GO" id="GO:0019369">
    <property type="term" value="P:arachidonate metabolic process"/>
    <property type="evidence" value="ECO:0007669"/>
    <property type="project" value="TreeGrafter"/>
</dbReference>
<dbReference type="Proteomes" id="UP001301769">
    <property type="component" value="Unassembled WGS sequence"/>
</dbReference>
<dbReference type="InterPro" id="IPR002641">
    <property type="entry name" value="PNPLA_dom"/>
</dbReference>
<organism evidence="7 8">
    <name type="scientific">Rhypophila decipiens</name>
    <dbReference type="NCBI Taxonomy" id="261697"/>
    <lineage>
        <taxon>Eukaryota</taxon>
        <taxon>Fungi</taxon>
        <taxon>Dikarya</taxon>
        <taxon>Ascomycota</taxon>
        <taxon>Pezizomycotina</taxon>
        <taxon>Sordariomycetes</taxon>
        <taxon>Sordariomycetidae</taxon>
        <taxon>Sordariales</taxon>
        <taxon>Naviculisporaceae</taxon>
        <taxon>Rhypophila</taxon>
    </lineage>
</organism>
<evidence type="ECO:0000259" key="6">
    <source>
        <dbReference type="PROSITE" id="PS51635"/>
    </source>
</evidence>